<evidence type="ECO:0000256" key="1">
    <source>
        <dbReference type="ARBA" id="ARBA00001957"/>
    </source>
</evidence>
<dbReference type="KEGG" id="nah:F5544_32010"/>
<feature type="domain" description="Carrier" evidence="13">
    <location>
        <begin position="1937"/>
        <end position="2015"/>
    </location>
</feature>
<dbReference type="InterPro" id="IPR042104">
    <property type="entry name" value="PKS_dehydratase_sf"/>
</dbReference>
<dbReference type="EMBL" id="CP046172">
    <property type="protein sequence ID" value="QIS14241.1"/>
    <property type="molecule type" value="Genomic_DNA"/>
</dbReference>
<dbReference type="InterPro" id="IPR020841">
    <property type="entry name" value="PKS_Beta-ketoAc_synthase_dom"/>
</dbReference>
<dbReference type="GO" id="GO:0004315">
    <property type="term" value="F:3-oxoacyl-[acyl-carrier-protein] synthase activity"/>
    <property type="evidence" value="ECO:0007669"/>
    <property type="project" value="InterPro"/>
</dbReference>
<dbReference type="Gene3D" id="3.10.129.110">
    <property type="entry name" value="Polyketide synthase dehydratase"/>
    <property type="match status" value="1"/>
</dbReference>
<dbReference type="Gene3D" id="1.10.1200.10">
    <property type="entry name" value="ACP-like"/>
    <property type="match status" value="1"/>
</dbReference>
<dbReference type="InterPro" id="IPR014031">
    <property type="entry name" value="Ketoacyl_synth_C"/>
</dbReference>
<dbReference type="Pfam" id="PF14765">
    <property type="entry name" value="PS-DH"/>
    <property type="match status" value="1"/>
</dbReference>
<evidence type="ECO:0000256" key="6">
    <source>
        <dbReference type="ARBA" id="ARBA00022679"/>
    </source>
</evidence>
<evidence type="ECO:0000259" key="14">
    <source>
        <dbReference type="PROSITE" id="PS52004"/>
    </source>
</evidence>
<dbReference type="PROSITE" id="PS00012">
    <property type="entry name" value="PHOSPHOPANTETHEINE"/>
    <property type="match status" value="1"/>
</dbReference>
<keyword evidence="17" id="KW-1185">Reference proteome</keyword>
<dbReference type="Pfam" id="PF13602">
    <property type="entry name" value="ADH_zinc_N_2"/>
    <property type="match status" value="1"/>
</dbReference>
<dbReference type="InterPro" id="IPR015083">
    <property type="entry name" value="NorB/c/GfsB-D-like_docking"/>
</dbReference>
<dbReference type="Pfam" id="PF00550">
    <property type="entry name" value="PP-binding"/>
    <property type="match status" value="1"/>
</dbReference>
<feature type="active site" description="Proton donor; for dehydratase activity" evidence="12">
    <location>
        <position position="1112"/>
    </location>
</feature>
<dbReference type="InterPro" id="IPR049551">
    <property type="entry name" value="PKS_DH_C"/>
</dbReference>
<dbReference type="PANTHER" id="PTHR43775">
    <property type="entry name" value="FATTY ACID SYNTHASE"/>
    <property type="match status" value="1"/>
</dbReference>
<dbReference type="InterPro" id="IPR020807">
    <property type="entry name" value="PKS_DH"/>
</dbReference>
<dbReference type="InterPro" id="IPR018201">
    <property type="entry name" value="Ketoacyl_synth_AS"/>
</dbReference>
<evidence type="ECO:0000256" key="10">
    <source>
        <dbReference type="ARBA" id="ARBA00023268"/>
    </source>
</evidence>
<keyword evidence="6" id="KW-0808">Transferase</keyword>
<evidence type="ECO:0000256" key="4">
    <source>
        <dbReference type="ARBA" id="ARBA00022450"/>
    </source>
</evidence>
<evidence type="ECO:0000256" key="7">
    <source>
        <dbReference type="ARBA" id="ARBA00022832"/>
    </source>
</evidence>
<dbReference type="InterPro" id="IPR014043">
    <property type="entry name" value="Acyl_transferase_dom"/>
</dbReference>
<feature type="region of interest" description="C-terminal hotdog fold" evidence="12">
    <location>
        <begin position="1053"/>
        <end position="1188"/>
    </location>
</feature>
<keyword evidence="4" id="KW-0596">Phosphopantetheine</keyword>
<reference evidence="16 17" key="1">
    <citation type="journal article" date="2019" name="ACS Chem. Biol.">
        <title>Identification and Mobilization of a Cryptic Antibiotic Biosynthesis Gene Locus from a Human-Pathogenic Nocardia Isolate.</title>
        <authorList>
            <person name="Herisse M."/>
            <person name="Ishida K."/>
            <person name="Porter J.L."/>
            <person name="Howden B."/>
            <person name="Hertweck C."/>
            <person name="Stinear T.P."/>
            <person name="Pidot S.J."/>
        </authorList>
    </citation>
    <scope>NUCLEOTIDE SEQUENCE [LARGE SCALE GENOMIC DNA]</scope>
    <source>
        <strain evidence="16 17">AUSMDU00012717</strain>
    </source>
</reference>
<keyword evidence="7" id="KW-0276">Fatty acid metabolism</keyword>
<dbReference type="SMART" id="SM00825">
    <property type="entry name" value="PKS_KS"/>
    <property type="match status" value="2"/>
</dbReference>
<dbReference type="SUPFAM" id="SSF53901">
    <property type="entry name" value="Thiolase-like"/>
    <property type="match status" value="2"/>
</dbReference>
<dbReference type="GO" id="GO:0033068">
    <property type="term" value="P:macrolide biosynthetic process"/>
    <property type="evidence" value="ECO:0007669"/>
    <property type="project" value="UniProtKB-ARBA"/>
</dbReference>
<dbReference type="SMART" id="SM00823">
    <property type="entry name" value="PKS_PP"/>
    <property type="match status" value="1"/>
</dbReference>
<dbReference type="Pfam" id="PF22953">
    <property type="entry name" value="SpnB_Rossmann"/>
    <property type="match status" value="1"/>
</dbReference>
<feature type="domain" description="PKS/mFAS DH" evidence="15">
    <location>
        <begin position="918"/>
        <end position="1188"/>
    </location>
</feature>
<evidence type="ECO:0000256" key="3">
    <source>
        <dbReference type="ARBA" id="ARBA00005189"/>
    </source>
</evidence>
<dbReference type="FunFam" id="1.10.1200.10:FF:000007">
    <property type="entry name" value="Probable polyketide synthase pks17"/>
    <property type="match status" value="1"/>
</dbReference>
<comment type="cofactor">
    <cofactor evidence="1">
        <name>pantetheine 4'-phosphate</name>
        <dbReference type="ChEBI" id="CHEBI:47942"/>
    </cofactor>
</comment>
<dbReference type="InterPro" id="IPR055123">
    <property type="entry name" value="SpnB-like_Rossmann"/>
</dbReference>
<dbReference type="InterPro" id="IPR016039">
    <property type="entry name" value="Thiolase-like"/>
</dbReference>
<dbReference type="PROSITE" id="PS50075">
    <property type="entry name" value="CARRIER"/>
    <property type="match status" value="1"/>
</dbReference>
<dbReference type="SMART" id="SM00826">
    <property type="entry name" value="PKS_DH"/>
    <property type="match status" value="1"/>
</dbReference>
<dbReference type="Pfam" id="PF16197">
    <property type="entry name" value="KAsynt_C_assoc"/>
    <property type="match status" value="2"/>
</dbReference>
<protein>
    <submittedName>
        <fullName evidence="16">SDR family NAD(P)-dependent oxidoreductase</fullName>
    </submittedName>
</protein>
<dbReference type="SUPFAM" id="SSF47336">
    <property type="entry name" value="ACP-like"/>
    <property type="match status" value="1"/>
</dbReference>
<dbReference type="InterPro" id="IPR057326">
    <property type="entry name" value="KR_dom"/>
</dbReference>
<dbReference type="SMART" id="SM00822">
    <property type="entry name" value="PKS_KR"/>
    <property type="match status" value="1"/>
</dbReference>
<dbReference type="Gene3D" id="3.30.70.3290">
    <property type="match status" value="2"/>
</dbReference>
<evidence type="ECO:0000259" key="13">
    <source>
        <dbReference type="PROSITE" id="PS50075"/>
    </source>
</evidence>
<evidence type="ECO:0000256" key="5">
    <source>
        <dbReference type="ARBA" id="ARBA00022553"/>
    </source>
</evidence>
<dbReference type="PROSITE" id="PS52019">
    <property type="entry name" value="PKS_MFAS_DH"/>
    <property type="match status" value="1"/>
</dbReference>
<dbReference type="CDD" id="cd05195">
    <property type="entry name" value="enoyl_red"/>
    <property type="match status" value="1"/>
</dbReference>
<feature type="active site" description="Proton acceptor; for dehydratase activity" evidence="12">
    <location>
        <position position="950"/>
    </location>
</feature>
<evidence type="ECO:0000313" key="17">
    <source>
        <dbReference type="Proteomes" id="UP000503540"/>
    </source>
</evidence>
<dbReference type="Pfam" id="PF08659">
    <property type="entry name" value="KR"/>
    <property type="match status" value="1"/>
</dbReference>
<evidence type="ECO:0000256" key="11">
    <source>
        <dbReference type="ARBA" id="ARBA00023315"/>
    </source>
</evidence>
<feature type="region of interest" description="N-terminal hotdog fold" evidence="12">
    <location>
        <begin position="918"/>
        <end position="1041"/>
    </location>
</feature>
<dbReference type="SUPFAM" id="SSF52151">
    <property type="entry name" value="FabD/lysophospholipase-like"/>
    <property type="match status" value="2"/>
</dbReference>
<dbReference type="InterPro" id="IPR036736">
    <property type="entry name" value="ACP-like_sf"/>
</dbReference>
<dbReference type="InterPro" id="IPR049552">
    <property type="entry name" value="PKS_DH_N"/>
</dbReference>
<dbReference type="Pfam" id="PF21089">
    <property type="entry name" value="PKS_DH_N"/>
    <property type="match status" value="1"/>
</dbReference>
<keyword evidence="8" id="KW-0443">Lipid metabolism</keyword>
<dbReference type="GO" id="GO:0006633">
    <property type="term" value="P:fatty acid biosynthetic process"/>
    <property type="evidence" value="ECO:0007669"/>
    <property type="project" value="InterPro"/>
</dbReference>
<dbReference type="SMART" id="SM00829">
    <property type="entry name" value="PKS_ER"/>
    <property type="match status" value="1"/>
</dbReference>
<dbReference type="Gene3D" id="3.90.180.10">
    <property type="entry name" value="Medium-chain alcohol dehydrogenases, catalytic domain"/>
    <property type="match status" value="1"/>
</dbReference>
<comment type="pathway">
    <text evidence="2">Antibiotic biosynthesis.</text>
</comment>
<accession>A0A6G9YM28</accession>
<comment type="pathway">
    <text evidence="3">Lipid metabolism.</text>
</comment>
<dbReference type="GO" id="GO:0016491">
    <property type="term" value="F:oxidoreductase activity"/>
    <property type="evidence" value="ECO:0007669"/>
    <property type="project" value="InterPro"/>
</dbReference>
<dbReference type="FunFam" id="3.40.366.10:FF:000002">
    <property type="entry name" value="Probable polyketide synthase 2"/>
    <property type="match status" value="2"/>
</dbReference>
<dbReference type="SUPFAM" id="SSF50129">
    <property type="entry name" value="GroES-like"/>
    <property type="match status" value="1"/>
</dbReference>
<dbReference type="InterPro" id="IPR009081">
    <property type="entry name" value="PP-bd_ACP"/>
</dbReference>
<dbReference type="PROSITE" id="PS52004">
    <property type="entry name" value="KS3_2"/>
    <property type="match status" value="2"/>
</dbReference>
<evidence type="ECO:0000313" key="16">
    <source>
        <dbReference type="EMBL" id="QIS14241.1"/>
    </source>
</evidence>
<dbReference type="Pfam" id="PF00109">
    <property type="entry name" value="ketoacyl-synt"/>
    <property type="match status" value="2"/>
</dbReference>
<dbReference type="GO" id="GO:0031177">
    <property type="term" value="F:phosphopantetheine binding"/>
    <property type="evidence" value="ECO:0007669"/>
    <property type="project" value="InterPro"/>
</dbReference>
<dbReference type="PANTHER" id="PTHR43775:SF51">
    <property type="entry name" value="INACTIVE PHENOLPHTHIOCEROL SYNTHESIS POLYKETIDE SYNTHASE TYPE I PKS1-RELATED"/>
    <property type="match status" value="1"/>
</dbReference>
<dbReference type="FunFam" id="3.40.50.720:FF:000209">
    <property type="entry name" value="Polyketide synthase Pks12"/>
    <property type="match status" value="1"/>
</dbReference>
<evidence type="ECO:0000256" key="9">
    <source>
        <dbReference type="ARBA" id="ARBA00023194"/>
    </source>
</evidence>
<dbReference type="Proteomes" id="UP000503540">
    <property type="component" value="Chromosome"/>
</dbReference>
<dbReference type="InterPro" id="IPR001227">
    <property type="entry name" value="Ac_transferase_dom_sf"/>
</dbReference>
<evidence type="ECO:0000256" key="2">
    <source>
        <dbReference type="ARBA" id="ARBA00004792"/>
    </source>
</evidence>
<dbReference type="InterPro" id="IPR013154">
    <property type="entry name" value="ADH-like_N"/>
</dbReference>
<dbReference type="InterPro" id="IPR016035">
    <property type="entry name" value="Acyl_Trfase/lysoPLipase"/>
</dbReference>
<dbReference type="InterPro" id="IPR020806">
    <property type="entry name" value="PKS_PP-bd"/>
</dbReference>
<dbReference type="CDD" id="cd00833">
    <property type="entry name" value="PKS"/>
    <property type="match status" value="2"/>
</dbReference>
<proteinExistence type="predicted"/>
<dbReference type="InterPro" id="IPR011032">
    <property type="entry name" value="GroES-like_sf"/>
</dbReference>
<dbReference type="CDD" id="cd08956">
    <property type="entry name" value="KR_3_FAS_SDR_x"/>
    <property type="match status" value="1"/>
</dbReference>
<dbReference type="Pfam" id="PF02801">
    <property type="entry name" value="Ketoacyl-synt_C"/>
    <property type="match status" value="2"/>
</dbReference>
<dbReference type="SUPFAM" id="SSF55048">
    <property type="entry name" value="Probable ACP-binding domain of malonyl-CoA ACP transacylase"/>
    <property type="match status" value="2"/>
</dbReference>
<dbReference type="FunFam" id="3.90.180.10:FF:000032">
    <property type="entry name" value="Probable polyketide synthase pks1"/>
    <property type="match status" value="1"/>
</dbReference>
<gene>
    <name evidence="16" type="ORF">F5544_32010</name>
</gene>
<feature type="domain" description="Ketosynthase family 3 (KS3)" evidence="14">
    <location>
        <begin position="34"/>
        <end position="460"/>
    </location>
</feature>
<keyword evidence="9" id="KW-0045">Antibiotic biosynthesis</keyword>
<dbReference type="InterPro" id="IPR016036">
    <property type="entry name" value="Malonyl_transacylase_ACP-bd"/>
</dbReference>
<feature type="domain" description="Ketosynthase family 3 (KS3)" evidence="14">
    <location>
        <begin position="2034"/>
        <end position="2460"/>
    </location>
</feature>
<dbReference type="PROSITE" id="PS00606">
    <property type="entry name" value="KS3_1"/>
    <property type="match status" value="2"/>
</dbReference>
<dbReference type="Pfam" id="PF08990">
    <property type="entry name" value="Docking"/>
    <property type="match status" value="1"/>
</dbReference>
<organism evidence="16 17">
    <name type="scientific">Nocardia arthritidis</name>
    <dbReference type="NCBI Taxonomy" id="228602"/>
    <lineage>
        <taxon>Bacteria</taxon>
        <taxon>Bacillati</taxon>
        <taxon>Actinomycetota</taxon>
        <taxon>Actinomycetes</taxon>
        <taxon>Mycobacteriales</taxon>
        <taxon>Nocardiaceae</taxon>
        <taxon>Nocardia</taxon>
    </lineage>
</organism>
<dbReference type="Gene3D" id="3.40.50.720">
    <property type="entry name" value="NAD(P)-binding Rossmann-like Domain"/>
    <property type="match status" value="3"/>
</dbReference>
<dbReference type="InterPro" id="IPR013968">
    <property type="entry name" value="PKS_KR"/>
</dbReference>
<dbReference type="InterPro" id="IPR014030">
    <property type="entry name" value="Ketoacyl_synth_N"/>
</dbReference>
<evidence type="ECO:0000256" key="8">
    <source>
        <dbReference type="ARBA" id="ARBA00023098"/>
    </source>
</evidence>
<evidence type="ECO:0000259" key="15">
    <source>
        <dbReference type="PROSITE" id="PS52019"/>
    </source>
</evidence>
<dbReference type="SUPFAM" id="SSF51735">
    <property type="entry name" value="NAD(P)-binding Rossmann-fold domains"/>
    <property type="match status" value="3"/>
</dbReference>
<dbReference type="Pfam" id="PF00698">
    <property type="entry name" value="Acyl_transf_1"/>
    <property type="match status" value="2"/>
</dbReference>
<dbReference type="InterPro" id="IPR006162">
    <property type="entry name" value="Ppantetheine_attach_site"/>
</dbReference>
<dbReference type="InterPro" id="IPR032821">
    <property type="entry name" value="PKS_assoc"/>
</dbReference>
<dbReference type="InterPro" id="IPR036291">
    <property type="entry name" value="NAD(P)-bd_dom_sf"/>
</dbReference>
<dbReference type="SMART" id="SM00827">
    <property type="entry name" value="PKS_AT"/>
    <property type="match status" value="2"/>
</dbReference>
<name>A0A6G9YM28_9NOCA</name>
<dbReference type="InterPro" id="IPR050091">
    <property type="entry name" value="PKS_NRPS_Biosynth_Enz"/>
</dbReference>
<evidence type="ECO:0000256" key="12">
    <source>
        <dbReference type="PROSITE-ProRule" id="PRU01363"/>
    </source>
</evidence>
<keyword evidence="5" id="KW-0597">Phosphoprotein</keyword>
<dbReference type="GO" id="GO:0004312">
    <property type="term" value="F:fatty acid synthase activity"/>
    <property type="evidence" value="ECO:0007669"/>
    <property type="project" value="TreeGrafter"/>
</dbReference>
<dbReference type="FunFam" id="3.40.47.10:FF:000019">
    <property type="entry name" value="Polyketide synthase type I"/>
    <property type="match status" value="2"/>
</dbReference>
<sequence>MTENTDKIVAALRASLKETERLRIENRRLTETVGEPIAIIGMSCRFPGDVRSPEDLWQLVASGTDAIGEFPDDRGWDIDSLYDPEPGKPGKSYTRFGGFVDAVGGFDAEFFGISPREALAMDPQQRLLLETSWEALERAGIDPETLRGSATGVFVGVIPNEYSVSGAHVPSDLEPYLFSGNVPSVASGRIAYTLGLVGPAVSVDTACSSSLVALHLAAQSLRNGECELALVGGATVLANASGFVDFSRQRGLAADGRCKAFAEAADGTAWAEGAGVLLVERLSAARRNGHRVLAVVRGSAVNQDGASNGLTAPNGPSQQRVIRAALAAAGLAASEVDAVEGHGTGTSLGDPIEAQALLATYGQGRDVDRPLWLGSLKSNIGHTQAAAGVGGVIKMVQAMRHGMLPPTLHVDSPSSHVDWSSGAVSLLTEALAWPETDRPRRVGISSFGISGTNAHVILEQAPDPEPVAEPVADGDRVLPWLLSGRSTTAVAAQAQRLSDWLAAHPDASPARVARSLATTRTAFGWRAAVVGNTAQLVEGVAALADGKVTARPIGSDGKLAFLFTGQGSQRVGMGRELAEAFPVFAQAFGEVCAEFDKHLDRPLREVIDSDPEALGRTEFAQCAIFAVEVALFELVRSWGVPVDVVIGHSIGELAAAHVAGALSLSDAVTLVAARGRLMQRLPEGGAMVAIQAAEAEVLPLLEAGVSLAAVNGPAAVVISGDEEPVHRVAGVFAEQGRRIKALAVSHAFHSARMEPMLESFAEAAESLRFAEPRIPFVSTVTGDASADVTDPGYWVGQVRESVRFADAVRAAESLDVTRFVELGPDAVLSALAADSVSNAEPVLVPVLRADRGEVLSAVSAAAALWADGVEIDMSVVIGDNGIPTVDLPTYAFQHQHYWMRSDHREPDLTAAGLGRAEHPLLGAVVALAEADGLVLTGRLSVGKHAWLADHAVSGVVLLPGTAFVELAQHAGDHVGAGRVEELTLELPLLLGTGARQVQLVVGAADAGQRRSLGVYSRSDDGRDREWVRHATGLLGPVDGGEPEGLVEWPPRGAEALDVTDLYPALAARGLAYGPSFRGLTAAWRAGADVYAEVELPDTADANGFGVHPALLDAALHALTTTDDQDTGTLVPFAWSGYTLYATGATALRVRLRRIGERETSVLVTDRAGRPVAAVESLTVRELPAGALDTRTDWLYRTAWRPLRQQKSTESASAPELFEAPTGATVQECTERVLARVQAWLAADRQDAKLVVVTRGGVAGQPGETVTDLGHAAVWGLVRVAQAEHPNRFVLADIDAATTEADLLAASGTGEPQVMLRAGRPWIPALSTPDRSDLTVPAGARAWRLDVRTPGTIDSLELVAAPEVSAPLTEGQLRVAVRAAGLNFRDVLMALGMYPGDIDLGGEGAGVVLEVGPGVTGFRPGDRVFGLLSGAFGPVAIADQRTVARMPEGWSFATAASVPVVFLTAYYGLVDIARLGSGERVLIHAAAGGVGMAAGQIAAHLGAEVFGTASPAKWQALREFGYDETHLASSRTLDFADAFRAATGGAGFDVVLNSLADEFIDASLRLLAPGARFAEMGKTDLRDPDEIAAEYLPFDLNEAGSDRIGAMLTELVELFRRGVLTPLPVTGWDVRKAKDAFRFVSQARHIGKNVLTVPTEPNPDGTVLITGGTGGLGRELAEHLVTERGMRHLLLIGARGPAADGAAELRTRLADSGAEVSIVACDVADRAALAEVLADIPAAHPLTAVVHAAGVLDDGVVEALTPERLAVVLRPKVLGALHLHELTAGADLAEFVLFSSAAGVLGNPGQANYAAANSVLDALAIQRGHAGLPARSLAWGPWDGGGMAARLDEATRARMASSGTPALSIAEGLALFDAAAGLAESSLAPMRLDLAAWQAHSGVAGMPPVLRGLLNRPARRIASAVPAGGSLRDQLAVLSVDERRSRLVELVCAQAAAVLGHVDTAALEPHRPFSEVGFDSLTAVELRNRLQAATGMRLSPTMTFDYPTIAALAEYLAAELFGAAEPTTPNGRSVAVDAGEPIAIVAMSCRYPGGVDSPEDLWQLVFEGRDGISAFPADRGWDVAALYDPDPEHAGTSYVRQGGFLHDAASFDPELFGISPREALAMDPQQRLLLETAWEVFERAGLDPTSLRGSRTGVFAGVMSSDYLSGSGEMPEHLDGYSSTGTSGSVASGRISYVFGLEGPAVTVDTACSSSLVALHLAVQALRNGECDLALAGGATVMATPDTFVDFSRQRGLSPDGRCKAFAEAADGTAWAEGVGLLLVERLSDAREQGHPVVAVVRGSAVNQDGASNGLTAPNGPSQQRVIRAALASAGLAASEVDAVEGHGTGTSLGDPIEAQALLATYGQGRDADRPLWLGSLKSNIGHAQAAAGVGGIIKMVQAMRFGVLPKTLHVDSPSSHVDWSAGAVSLLTEARPWPETDQPRRAGISSFGMSGTNAHVIVEQAPEVEPVPVREPGVSVRSSVVPWPLSARGEAALRGQLAALSQWSAEHDGLDAAAVARALLRRAELDSRAVVLASSEMDRSAFAEPVSGSVVSGRVVWVFAGQGSQWTGMGRELLETCSVFADTIAECDELLREWRGVTVSEALTDDALLGRVDVVQPVLFAVMVGLARTWQAIGVNPDVVVGHSQGEIAAAHVAGMLSLRDAFWLVVARSRVIAEELSNRGGMVSIAAGAQRVQDLTARWSNCVAVAVVNGPGATVVSGDRDALAELVIAAEAEGLRARWLPVDYASHSPQVDTVRDRLLTDLAGTTGDAGRIPMWSTVTGDWVTGAKLDAAYWVDNLRSTVRFQEAVETLAQQGFTRFMEITPHPVLTTAIIETLENGQLQGVALETLRRDQDSSVSFVRSAAQAWTHGLPVRWEALVPKQNRQVRKPCRRTLSTAAVTGCSGGVSAAMFVRSDSRC</sequence>
<dbReference type="InterPro" id="IPR049900">
    <property type="entry name" value="PKS_mFAS_DH"/>
</dbReference>
<dbReference type="Pfam" id="PF08240">
    <property type="entry name" value="ADH_N"/>
    <property type="match status" value="1"/>
</dbReference>
<dbReference type="InterPro" id="IPR020843">
    <property type="entry name" value="ER"/>
</dbReference>
<dbReference type="Gene3D" id="3.40.47.10">
    <property type="match status" value="2"/>
</dbReference>
<dbReference type="Gene3D" id="3.40.366.10">
    <property type="entry name" value="Malonyl-Coenzyme A Acyl Carrier Protein, domain 2"/>
    <property type="match status" value="2"/>
</dbReference>
<keyword evidence="10" id="KW-0511">Multifunctional enzyme</keyword>
<keyword evidence="11" id="KW-0012">Acyltransferase</keyword>
<dbReference type="SMART" id="SM01294">
    <property type="entry name" value="PKS_PP_betabranch"/>
    <property type="match status" value="1"/>
</dbReference>